<dbReference type="EMBL" id="JBHUGI010000034">
    <property type="protein sequence ID" value="MFD1929286.1"/>
    <property type="molecule type" value="Genomic_DNA"/>
</dbReference>
<dbReference type="InterPro" id="IPR015927">
    <property type="entry name" value="Peptidase_S24_S26A/B/C"/>
</dbReference>
<keyword evidence="6" id="KW-1185">Reference proteome</keyword>
<dbReference type="Gene3D" id="2.10.109.10">
    <property type="entry name" value="Umud Fragment, subunit A"/>
    <property type="match status" value="1"/>
</dbReference>
<evidence type="ECO:0000313" key="5">
    <source>
        <dbReference type="EMBL" id="MFD1929286.1"/>
    </source>
</evidence>
<evidence type="ECO:0000256" key="2">
    <source>
        <dbReference type="ARBA" id="ARBA00023125"/>
    </source>
</evidence>
<dbReference type="InterPro" id="IPR010982">
    <property type="entry name" value="Lambda_DNA-bd_dom_sf"/>
</dbReference>
<dbReference type="SUPFAM" id="SSF51306">
    <property type="entry name" value="LexA/Signal peptidase"/>
    <property type="match status" value="1"/>
</dbReference>
<dbReference type="PANTHER" id="PTHR40661">
    <property type="match status" value="1"/>
</dbReference>
<dbReference type="CDD" id="cd00093">
    <property type="entry name" value="HTH_XRE"/>
    <property type="match status" value="1"/>
</dbReference>
<evidence type="ECO:0000256" key="3">
    <source>
        <dbReference type="ARBA" id="ARBA00023163"/>
    </source>
</evidence>
<dbReference type="PROSITE" id="PS50943">
    <property type="entry name" value="HTH_CROC1"/>
    <property type="match status" value="1"/>
</dbReference>
<keyword evidence="3" id="KW-0804">Transcription</keyword>
<proteinExistence type="predicted"/>
<dbReference type="InterPro" id="IPR036286">
    <property type="entry name" value="LexA/Signal_pep-like_sf"/>
</dbReference>
<gene>
    <name evidence="5" type="ORF">ACFSFY_14685</name>
</gene>
<evidence type="ECO:0000259" key="4">
    <source>
        <dbReference type="PROSITE" id="PS50943"/>
    </source>
</evidence>
<comment type="caution">
    <text evidence="5">The sequence shown here is derived from an EMBL/GenBank/DDBJ whole genome shotgun (WGS) entry which is preliminary data.</text>
</comment>
<dbReference type="Gene3D" id="1.10.260.40">
    <property type="entry name" value="lambda repressor-like DNA-binding domains"/>
    <property type="match status" value="1"/>
</dbReference>
<evidence type="ECO:0000313" key="6">
    <source>
        <dbReference type="Proteomes" id="UP001597218"/>
    </source>
</evidence>
<dbReference type="Proteomes" id="UP001597218">
    <property type="component" value="Unassembled WGS sequence"/>
</dbReference>
<keyword evidence="1" id="KW-0805">Transcription regulation</keyword>
<dbReference type="RefSeq" id="WP_381539295.1">
    <property type="nucleotide sequence ID" value="NZ_JBHUGI010000034.1"/>
</dbReference>
<protein>
    <submittedName>
        <fullName evidence="5">XRE family transcriptional regulator</fullName>
    </submittedName>
</protein>
<dbReference type="InterPro" id="IPR039418">
    <property type="entry name" value="LexA-like"/>
</dbReference>
<evidence type="ECO:0000256" key="1">
    <source>
        <dbReference type="ARBA" id="ARBA00023015"/>
    </source>
</evidence>
<dbReference type="CDD" id="cd06529">
    <property type="entry name" value="S24_LexA-like"/>
    <property type="match status" value="1"/>
</dbReference>
<dbReference type="SMART" id="SM00530">
    <property type="entry name" value="HTH_XRE"/>
    <property type="match status" value="1"/>
</dbReference>
<feature type="domain" description="HTH cro/C1-type" evidence="4">
    <location>
        <begin position="13"/>
        <end position="67"/>
    </location>
</feature>
<reference evidence="6" key="1">
    <citation type="journal article" date="2019" name="Int. J. Syst. Evol. Microbiol.">
        <title>The Global Catalogue of Microorganisms (GCM) 10K type strain sequencing project: providing services to taxonomists for standard genome sequencing and annotation.</title>
        <authorList>
            <consortium name="The Broad Institute Genomics Platform"/>
            <consortium name="The Broad Institute Genome Sequencing Center for Infectious Disease"/>
            <person name="Wu L."/>
            <person name="Ma J."/>
        </authorList>
    </citation>
    <scope>NUCLEOTIDE SEQUENCE [LARGE SCALE GENOMIC DNA]</scope>
    <source>
        <strain evidence="6">CGMCC 4.7177</strain>
    </source>
</reference>
<sequence length="217" mass="24622">MVNTVQELFSKRLRKLREDSGITMVELAGVLGMSQATISEWEKGNKFPRAGALQGLAIHFNVPMEYFFKEDVLLVTETVKIPLYTKASQSTQSMCNGISDKKVEYIKLPASFLGSYYNEDGLEAFVVLEDGMDHLFPNGSTIVVKRVEQRDLVDGDIVVYFFQDAYAIRRFRKNDAKNVFLFKPESTNPLLYDVVIPFEEIGNVEVLAKVIWYGVLV</sequence>
<dbReference type="InterPro" id="IPR001387">
    <property type="entry name" value="Cro/C1-type_HTH"/>
</dbReference>
<name>A0ABW4SJI0_9BACL</name>
<organism evidence="5 6">
    <name type="scientific">Sporosarcina siberiensis</name>
    <dbReference type="NCBI Taxonomy" id="1365606"/>
    <lineage>
        <taxon>Bacteria</taxon>
        <taxon>Bacillati</taxon>
        <taxon>Bacillota</taxon>
        <taxon>Bacilli</taxon>
        <taxon>Bacillales</taxon>
        <taxon>Caryophanaceae</taxon>
        <taxon>Sporosarcina</taxon>
    </lineage>
</organism>
<accession>A0ABW4SJI0</accession>
<dbReference type="PANTHER" id="PTHR40661:SF1">
    <property type="entry name" value="HTH CRO_C1-TYPE DOMAIN-CONTAINING PROTEIN"/>
    <property type="match status" value="1"/>
</dbReference>
<dbReference type="SUPFAM" id="SSF47413">
    <property type="entry name" value="lambda repressor-like DNA-binding domains"/>
    <property type="match status" value="1"/>
</dbReference>
<keyword evidence="2" id="KW-0238">DNA-binding</keyword>
<dbReference type="Pfam" id="PF00717">
    <property type="entry name" value="Peptidase_S24"/>
    <property type="match status" value="1"/>
</dbReference>
<dbReference type="Pfam" id="PF01381">
    <property type="entry name" value="HTH_3"/>
    <property type="match status" value="1"/>
</dbReference>